<organism evidence="7 8">
    <name type="scientific">Labrys monachus</name>
    <dbReference type="NCBI Taxonomy" id="217067"/>
    <lineage>
        <taxon>Bacteria</taxon>
        <taxon>Pseudomonadati</taxon>
        <taxon>Pseudomonadota</taxon>
        <taxon>Alphaproteobacteria</taxon>
        <taxon>Hyphomicrobiales</taxon>
        <taxon>Xanthobacteraceae</taxon>
        <taxon>Labrys</taxon>
    </lineage>
</organism>
<gene>
    <name evidence="7" type="ORF">J3R73_002154</name>
</gene>
<name>A0ABU0FCN2_9HYPH</name>
<evidence type="ECO:0000313" key="7">
    <source>
        <dbReference type="EMBL" id="MDQ0392362.1"/>
    </source>
</evidence>
<dbReference type="InterPro" id="IPR005538">
    <property type="entry name" value="LrgA/CidA"/>
</dbReference>
<comment type="caution">
    <text evidence="7">The sequence shown here is derived from an EMBL/GenBank/DDBJ whole genome shotgun (WGS) entry which is preliminary data.</text>
</comment>
<dbReference type="GO" id="GO:0016787">
    <property type="term" value="F:hydrolase activity"/>
    <property type="evidence" value="ECO:0007669"/>
    <property type="project" value="UniProtKB-KW"/>
</dbReference>
<feature type="transmembrane region" description="Helical" evidence="6">
    <location>
        <begin position="24"/>
        <end position="42"/>
    </location>
</feature>
<feature type="transmembrane region" description="Helical" evidence="6">
    <location>
        <begin position="92"/>
        <end position="111"/>
    </location>
</feature>
<comment type="subcellular location">
    <subcellularLocation>
        <location evidence="1">Cell membrane</location>
        <topology evidence="1">Multi-pass membrane protein</topology>
    </subcellularLocation>
</comment>
<keyword evidence="4 6" id="KW-1133">Transmembrane helix</keyword>
<keyword evidence="8" id="KW-1185">Reference proteome</keyword>
<keyword evidence="7" id="KW-0378">Hydrolase</keyword>
<reference evidence="7 8" key="1">
    <citation type="submission" date="2023-07" db="EMBL/GenBank/DDBJ databases">
        <title>Genomic Encyclopedia of Type Strains, Phase IV (KMG-IV): sequencing the most valuable type-strain genomes for metagenomic binning, comparative biology and taxonomic classification.</title>
        <authorList>
            <person name="Goeker M."/>
        </authorList>
    </citation>
    <scope>NUCLEOTIDE SEQUENCE [LARGE SCALE GENOMIC DNA]</scope>
    <source>
        <strain evidence="7 8">DSM 5896</strain>
    </source>
</reference>
<dbReference type="RefSeq" id="WP_307426121.1">
    <property type="nucleotide sequence ID" value="NZ_JAUSVK010000001.1"/>
</dbReference>
<dbReference type="Pfam" id="PF03788">
    <property type="entry name" value="LrgA"/>
    <property type="match status" value="1"/>
</dbReference>
<evidence type="ECO:0000256" key="5">
    <source>
        <dbReference type="ARBA" id="ARBA00023136"/>
    </source>
</evidence>
<dbReference type="PANTHER" id="PTHR33931:SF2">
    <property type="entry name" value="HOLIN-LIKE PROTEIN CIDA"/>
    <property type="match status" value="1"/>
</dbReference>
<evidence type="ECO:0000313" key="8">
    <source>
        <dbReference type="Proteomes" id="UP001237448"/>
    </source>
</evidence>
<keyword evidence="3 6" id="KW-0812">Transmembrane</keyword>
<dbReference type="Proteomes" id="UP001237448">
    <property type="component" value="Unassembled WGS sequence"/>
</dbReference>
<evidence type="ECO:0000256" key="6">
    <source>
        <dbReference type="SAM" id="Phobius"/>
    </source>
</evidence>
<evidence type="ECO:0000256" key="4">
    <source>
        <dbReference type="ARBA" id="ARBA00022989"/>
    </source>
</evidence>
<evidence type="ECO:0000256" key="1">
    <source>
        <dbReference type="ARBA" id="ARBA00004651"/>
    </source>
</evidence>
<proteinExistence type="predicted"/>
<evidence type="ECO:0000256" key="2">
    <source>
        <dbReference type="ARBA" id="ARBA00022475"/>
    </source>
</evidence>
<protein>
    <submittedName>
        <fullName evidence="7">Effector of murein hydrolase LrgA (UPF0299 family)</fullName>
    </submittedName>
</protein>
<feature type="transmembrane region" description="Helical" evidence="6">
    <location>
        <begin position="63"/>
        <end position="80"/>
    </location>
</feature>
<keyword evidence="5 6" id="KW-0472">Membrane</keyword>
<dbReference type="EMBL" id="JAUSVK010000001">
    <property type="protein sequence ID" value="MDQ0392362.1"/>
    <property type="molecule type" value="Genomic_DNA"/>
</dbReference>
<accession>A0ABU0FCN2</accession>
<dbReference type="PANTHER" id="PTHR33931">
    <property type="entry name" value="HOLIN-LIKE PROTEIN CIDA-RELATED"/>
    <property type="match status" value="1"/>
</dbReference>
<keyword evidence="2" id="KW-1003">Cell membrane</keyword>
<evidence type="ECO:0000256" key="3">
    <source>
        <dbReference type="ARBA" id="ARBA00022692"/>
    </source>
</evidence>
<sequence length="133" mass="13628">MILAIFILIGCDFAGDWLRAILHLPIPGAVLGMLLLAAGLALRGGEADASRSPSPLDRTADALLANMGLLFVPAGTGILAQADLLRGEWRPVAIAVIGSTLVGLAVTALVMHRFGRVQAESLPPALTPEGAAS</sequence>